<dbReference type="PROSITE" id="PS51186">
    <property type="entry name" value="GNAT"/>
    <property type="match status" value="1"/>
</dbReference>
<dbReference type="SUPFAM" id="SSF55729">
    <property type="entry name" value="Acyl-CoA N-acyltransferases (Nat)"/>
    <property type="match status" value="1"/>
</dbReference>
<gene>
    <name evidence="2" type="ORF">JCM16776_0867</name>
</gene>
<dbReference type="EMBL" id="AP019827">
    <property type="protein sequence ID" value="BBM40647.1"/>
    <property type="molecule type" value="Genomic_DNA"/>
</dbReference>
<dbReference type="InterPro" id="IPR000182">
    <property type="entry name" value="GNAT_dom"/>
</dbReference>
<feature type="domain" description="N-acetyltransferase" evidence="1">
    <location>
        <begin position="82"/>
        <end position="192"/>
    </location>
</feature>
<proteinExistence type="predicted"/>
<sequence length="192" mass="22789">MENIIDELVKIHNENFKNKVGDKYFSEMMLGEQYEIYCLFNFMGENIFVKKLKDESRKEDENFGKKQKEKTNFDKNEKNKKNVLGYVVFYGTIESTDIFELAIEKKYQGRGFGEILMTESMGKLSEDRKNLKENDLSEKEKTGFSENKFLLEVNEKNVKALKLYKKIGFEEISIRKNYYGKDENAVIMIKYY</sequence>
<dbReference type="KEGG" id="lsz:JCM16776_0867"/>
<accession>A0A510JNB0</accession>
<reference evidence="2 3" key="1">
    <citation type="submission" date="2019-07" db="EMBL/GenBank/DDBJ databases">
        <title>Complete Genome Sequence of Leptotrichia shahii Strain JCM 16776.</title>
        <authorList>
            <person name="Watanabe S."/>
            <person name="Cui L."/>
        </authorList>
    </citation>
    <scope>NUCLEOTIDE SEQUENCE [LARGE SCALE GENOMIC DNA]</scope>
    <source>
        <strain evidence="2 3">JCM16776</strain>
    </source>
</reference>
<name>A0A510JNB0_9FUSO</name>
<dbReference type="Pfam" id="PF13508">
    <property type="entry name" value="Acetyltransf_7"/>
    <property type="match status" value="1"/>
</dbReference>
<evidence type="ECO:0000313" key="3">
    <source>
        <dbReference type="Proteomes" id="UP000322617"/>
    </source>
</evidence>
<dbReference type="GO" id="GO:0016747">
    <property type="term" value="F:acyltransferase activity, transferring groups other than amino-acyl groups"/>
    <property type="evidence" value="ECO:0007669"/>
    <property type="project" value="InterPro"/>
</dbReference>
<dbReference type="OrthoDB" id="9794566at2"/>
<dbReference type="RefSeq" id="WP_018450162.1">
    <property type="nucleotide sequence ID" value="NZ_AP019827.1"/>
</dbReference>
<dbReference type="Gene3D" id="3.40.630.30">
    <property type="match status" value="1"/>
</dbReference>
<dbReference type="AlphaFoldDB" id="A0A510JNB0"/>
<dbReference type="STRING" id="1122172.GCA_000373045_00536"/>
<dbReference type="Proteomes" id="UP000322617">
    <property type="component" value="Chromosome"/>
</dbReference>
<evidence type="ECO:0000259" key="1">
    <source>
        <dbReference type="PROSITE" id="PS51186"/>
    </source>
</evidence>
<keyword evidence="2" id="KW-0808">Transferase</keyword>
<dbReference type="InterPro" id="IPR016181">
    <property type="entry name" value="Acyl_CoA_acyltransferase"/>
</dbReference>
<protein>
    <submittedName>
        <fullName evidence="2">GCN5-related N-acetyltransferase</fullName>
    </submittedName>
</protein>
<organism evidence="2 3">
    <name type="scientific">Leptotrichia shahii</name>
    <dbReference type="NCBI Taxonomy" id="157691"/>
    <lineage>
        <taxon>Bacteria</taxon>
        <taxon>Fusobacteriati</taxon>
        <taxon>Fusobacteriota</taxon>
        <taxon>Fusobacteriia</taxon>
        <taxon>Fusobacteriales</taxon>
        <taxon>Leptotrichiaceae</taxon>
        <taxon>Leptotrichia</taxon>
    </lineage>
</organism>
<keyword evidence="3" id="KW-1185">Reference proteome</keyword>
<evidence type="ECO:0000313" key="2">
    <source>
        <dbReference type="EMBL" id="BBM40647.1"/>
    </source>
</evidence>